<dbReference type="Proteomes" id="UP000683360">
    <property type="component" value="Unassembled WGS sequence"/>
</dbReference>
<dbReference type="OrthoDB" id="6144158at2759"/>
<evidence type="ECO:0000313" key="4">
    <source>
        <dbReference type="Proteomes" id="UP000683360"/>
    </source>
</evidence>
<gene>
    <name evidence="3" type="ORF">MEDL_15123</name>
</gene>
<proteinExistence type="predicted"/>
<feature type="compositionally biased region" description="Low complexity" evidence="1">
    <location>
        <begin position="225"/>
        <end position="244"/>
    </location>
</feature>
<protein>
    <submittedName>
        <fullName evidence="3">Uncharacterized protein</fullName>
    </submittedName>
</protein>
<evidence type="ECO:0000313" key="3">
    <source>
        <dbReference type="EMBL" id="CAG2200492.1"/>
    </source>
</evidence>
<keyword evidence="2" id="KW-0472">Membrane</keyword>
<sequence length="286" mass="32179">MQLAVSLKCSAPSRFAAPICPVGSYGKNCSFNCTAPFYGKLCTSKCECNRCHHIYGCGPRNILPTESFSSNYEETTKEWHKEIILTEATKELNKEIIFTEITKEWNKEVTSVKYEKDVKESAVTLDQVIIIVVATSASTAVSMIIVRICVLIIKRLFSKKQRTDRRGTFNEDIATNGEINAQPSTLQEQLFTVNTNDIPDSQYETIDESSLIEMSNVRIDEEILSSRNTRTSRSSSDSKTSNASGEASEDTEGYLHPYNTLMRNWQNIGYQYSSCIAKDYTSKISK</sequence>
<dbReference type="EMBL" id="CAJPWZ010000750">
    <property type="protein sequence ID" value="CAG2200492.1"/>
    <property type="molecule type" value="Genomic_DNA"/>
</dbReference>
<organism evidence="3 4">
    <name type="scientific">Mytilus edulis</name>
    <name type="common">Blue mussel</name>
    <dbReference type="NCBI Taxonomy" id="6550"/>
    <lineage>
        <taxon>Eukaryota</taxon>
        <taxon>Metazoa</taxon>
        <taxon>Spiralia</taxon>
        <taxon>Lophotrochozoa</taxon>
        <taxon>Mollusca</taxon>
        <taxon>Bivalvia</taxon>
        <taxon>Autobranchia</taxon>
        <taxon>Pteriomorphia</taxon>
        <taxon>Mytilida</taxon>
        <taxon>Mytiloidea</taxon>
        <taxon>Mytilidae</taxon>
        <taxon>Mytilinae</taxon>
        <taxon>Mytilus</taxon>
    </lineage>
</organism>
<comment type="caution">
    <text evidence="3">The sequence shown here is derived from an EMBL/GenBank/DDBJ whole genome shotgun (WGS) entry which is preliminary data.</text>
</comment>
<keyword evidence="4" id="KW-1185">Reference proteome</keyword>
<dbReference type="AlphaFoldDB" id="A0A8S3R1G1"/>
<keyword evidence="2" id="KW-0812">Transmembrane</keyword>
<reference evidence="3" key="1">
    <citation type="submission" date="2021-03" db="EMBL/GenBank/DDBJ databases">
        <authorList>
            <person name="Bekaert M."/>
        </authorList>
    </citation>
    <scope>NUCLEOTIDE SEQUENCE</scope>
</reference>
<evidence type="ECO:0000256" key="2">
    <source>
        <dbReference type="SAM" id="Phobius"/>
    </source>
</evidence>
<feature type="transmembrane region" description="Helical" evidence="2">
    <location>
        <begin position="128"/>
        <end position="153"/>
    </location>
</feature>
<name>A0A8S3R1G1_MYTED</name>
<feature type="region of interest" description="Disordered" evidence="1">
    <location>
        <begin position="223"/>
        <end position="252"/>
    </location>
</feature>
<evidence type="ECO:0000256" key="1">
    <source>
        <dbReference type="SAM" id="MobiDB-lite"/>
    </source>
</evidence>
<accession>A0A8S3R1G1</accession>
<keyword evidence="2" id="KW-1133">Transmembrane helix</keyword>